<keyword evidence="6 9" id="KW-0227">DNA damage</keyword>
<dbReference type="NCBIfam" id="TIGR00628">
    <property type="entry name" value="ung"/>
    <property type="match status" value="1"/>
</dbReference>
<dbReference type="EC" id="3.2.2.27" evidence="4 9"/>
<evidence type="ECO:0000256" key="1">
    <source>
        <dbReference type="ARBA" id="ARBA00001400"/>
    </source>
</evidence>
<dbReference type="GO" id="GO:0005737">
    <property type="term" value="C:cytoplasm"/>
    <property type="evidence" value="ECO:0007669"/>
    <property type="project" value="UniProtKB-SubCell"/>
</dbReference>
<dbReference type="NCBIfam" id="NF003589">
    <property type="entry name" value="PRK05254.1-2"/>
    <property type="match status" value="1"/>
</dbReference>
<evidence type="ECO:0000259" key="12">
    <source>
        <dbReference type="SMART" id="SM00986"/>
    </source>
</evidence>
<keyword evidence="9" id="KW-0963">Cytoplasm</keyword>
<dbReference type="RefSeq" id="WP_079589814.1">
    <property type="nucleotide sequence ID" value="NZ_CP154629.1"/>
</dbReference>
<dbReference type="NCBIfam" id="NF003592">
    <property type="entry name" value="PRK05254.1-5"/>
    <property type="match status" value="1"/>
</dbReference>
<name>A0A1T5C536_9FIRM</name>
<protein>
    <recommendedName>
        <fullName evidence="5 9">Uracil-DNA glycosylase</fullName>
        <shortName evidence="9">UDG</shortName>
        <ecNumber evidence="4 9">3.2.2.27</ecNumber>
    </recommendedName>
</protein>
<dbReference type="Gene3D" id="3.40.470.10">
    <property type="entry name" value="Uracil-DNA glycosylase-like domain"/>
    <property type="match status" value="1"/>
</dbReference>
<evidence type="ECO:0000256" key="2">
    <source>
        <dbReference type="ARBA" id="ARBA00002631"/>
    </source>
</evidence>
<evidence type="ECO:0000256" key="6">
    <source>
        <dbReference type="ARBA" id="ARBA00022763"/>
    </source>
</evidence>
<dbReference type="AlphaFoldDB" id="A0A1T5C536"/>
<gene>
    <name evidence="9" type="primary">ung</name>
    <name evidence="13" type="ORF">SAMN02745120_2015</name>
</gene>
<evidence type="ECO:0000256" key="8">
    <source>
        <dbReference type="ARBA" id="ARBA00023204"/>
    </source>
</evidence>
<dbReference type="EMBL" id="FUYN01000004">
    <property type="protein sequence ID" value="SKB54534.1"/>
    <property type="molecule type" value="Genomic_DNA"/>
</dbReference>
<evidence type="ECO:0000313" key="14">
    <source>
        <dbReference type="Proteomes" id="UP000243406"/>
    </source>
</evidence>
<dbReference type="Proteomes" id="UP000243406">
    <property type="component" value="Unassembled WGS sequence"/>
</dbReference>
<evidence type="ECO:0000256" key="4">
    <source>
        <dbReference type="ARBA" id="ARBA00012030"/>
    </source>
</evidence>
<comment type="catalytic activity">
    <reaction evidence="1 9 11">
        <text>Hydrolyzes single-stranded DNA or mismatched double-stranded DNA and polynucleotides, releasing free uracil.</text>
        <dbReference type="EC" id="3.2.2.27"/>
    </reaction>
</comment>
<dbReference type="PANTHER" id="PTHR11264">
    <property type="entry name" value="URACIL-DNA GLYCOSYLASE"/>
    <property type="match status" value="1"/>
</dbReference>
<dbReference type="SMART" id="SM00987">
    <property type="entry name" value="UreE_C"/>
    <property type="match status" value="1"/>
</dbReference>
<keyword evidence="7 9" id="KW-0378">Hydrolase</keyword>
<dbReference type="CDD" id="cd10027">
    <property type="entry name" value="UDG-F1-like"/>
    <property type="match status" value="1"/>
</dbReference>
<dbReference type="InterPro" id="IPR018085">
    <property type="entry name" value="Ura-DNA_Glyclase_AS"/>
</dbReference>
<dbReference type="Pfam" id="PF03167">
    <property type="entry name" value="UDG"/>
    <property type="match status" value="1"/>
</dbReference>
<feature type="active site" description="Proton acceptor" evidence="9 10">
    <location>
        <position position="64"/>
    </location>
</feature>
<keyword evidence="8 9" id="KW-0234">DNA repair</keyword>
<dbReference type="OrthoDB" id="9804372at2"/>
<dbReference type="HAMAP" id="MF_00148">
    <property type="entry name" value="UDG"/>
    <property type="match status" value="1"/>
</dbReference>
<dbReference type="PROSITE" id="PS00130">
    <property type="entry name" value="U_DNA_GLYCOSYLASE"/>
    <property type="match status" value="1"/>
</dbReference>
<evidence type="ECO:0000256" key="7">
    <source>
        <dbReference type="ARBA" id="ARBA00022801"/>
    </source>
</evidence>
<comment type="subcellular location">
    <subcellularLocation>
        <location evidence="9">Cytoplasm</location>
    </subcellularLocation>
</comment>
<evidence type="ECO:0000256" key="3">
    <source>
        <dbReference type="ARBA" id="ARBA00008184"/>
    </source>
</evidence>
<dbReference type="SUPFAM" id="SSF52141">
    <property type="entry name" value="Uracil-DNA glycosylase-like"/>
    <property type="match status" value="1"/>
</dbReference>
<dbReference type="PANTHER" id="PTHR11264:SF0">
    <property type="entry name" value="URACIL-DNA GLYCOSYLASE"/>
    <property type="match status" value="1"/>
</dbReference>
<keyword evidence="14" id="KW-1185">Reference proteome</keyword>
<sequence length="221" mass="25400">MISFNNNWDDILKDEFDKQYYLELREFLIKEYKSHLIYPDKYKIFEALKLTDYEDVKIVILGQDPYHGPNQAHGLAFSVSLGVPIPPSLLNIYKELERDINFRIPNHGYLVDWSKQGVLLLNTALTVRAGMANSHRGKGWEVFTDQVIRLLSLREKPMVFLLWGKNAAEKEALIDTSKHLVLKAPHPSPLSAHRGFLGCGHFSKANEFLIKNSIAPINWQL</sequence>
<comment type="function">
    <text evidence="2 9 11">Excises uracil residues from the DNA which can arise as a result of misincorporation of dUMP residues by DNA polymerase or due to deamination of cytosine.</text>
</comment>
<dbReference type="FunFam" id="3.40.470.10:FF:000001">
    <property type="entry name" value="Uracil-DNA glycosylase"/>
    <property type="match status" value="1"/>
</dbReference>
<comment type="similarity">
    <text evidence="3 9 11">Belongs to the uracil-DNA glycosylase (UDG) superfamily. UNG family.</text>
</comment>
<organism evidence="13 14">
    <name type="scientific">Acetoanaerobium noterae</name>
    <dbReference type="NCBI Taxonomy" id="745369"/>
    <lineage>
        <taxon>Bacteria</taxon>
        <taxon>Bacillati</taxon>
        <taxon>Bacillota</taxon>
        <taxon>Clostridia</taxon>
        <taxon>Peptostreptococcales</taxon>
        <taxon>Filifactoraceae</taxon>
        <taxon>Acetoanaerobium</taxon>
    </lineage>
</organism>
<evidence type="ECO:0000313" key="13">
    <source>
        <dbReference type="EMBL" id="SKB54534.1"/>
    </source>
</evidence>
<accession>A0A1T5C536</accession>
<dbReference type="InterPro" id="IPR036895">
    <property type="entry name" value="Uracil-DNA_glycosylase-like_sf"/>
</dbReference>
<evidence type="ECO:0000256" key="9">
    <source>
        <dbReference type="HAMAP-Rule" id="MF_00148"/>
    </source>
</evidence>
<dbReference type="GO" id="GO:0097510">
    <property type="term" value="P:base-excision repair, AP site formation via deaminated base removal"/>
    <property type="evidence" value="ECO:0007669"/>
    <property type="project" value="TreeGrafter"/>
</dbReference>
<reference evidence="14" key="1">
    <citation type="submission" date="2017-02" db="EMBL/GenBank/DDBJ databases">
        <authorList>
            <person name="Varghese N."/>
            <person name="Submissions S."/>
        </authorList>
    </citation>
    <scope>NUCLEOTIDE SEQUENCE [LARGE SCALE GENOMIC DNA]</scope>
    <source>
        <strain evidence="14">ATCC 35199</strain>
    </source>
</reference>
<dbReference type="GO" id="GO:0004844">
    <property type="term" value="F:uracil DNA N-glycosylase activity"/>
    <property type="evidence" value="ECO:0007669"/>
    <property type="project" value="UniProtKB-UniRule"/>
</dbReference>
<feature type="domain" description="Uracil-DNA glycosylase-like" evidence="12">
    <location>
        <begin position="49"/>
        <end position="209"/>
    </location>
</feature>
<proteinExistence type="inferred from homology"/>
<evidence type="ECO:0000256" key="10">
    <source>
        <dbReference type="PROSITE-ProRule" id="PRU10072"/>
    </source>
</evidence>
<evidence type="ECO:0000256" key="5">
    <source>
        <dbReference type="ARBA" id="ARBA00018429"/>
    </source>
</evidence>
<dbReference type="InterPro" id="IPR005122">
    <property type="entry name" value="Uracil-DNA_glycosylase-like"/>
</dbReference>
<dbReference type="NCBIfam" id="NF003588">
    <property type="entry name" value="PRK05254.1-1"/>
    <property type="match status" value="1"/>
</dbReference>
<dbReference type="NCBIfam" id="NF003591">
    <property type="entry name" value="PRK05254.1-4"/>
    <property type="match status" value="1"/>
</dbReference>
<evidence type="ECO:0000256" key="11">
    <source>
        <dbReference type="RuleBase" id="RU003780"/>
    </source>
</evidence>
<dbReference type="SMART" id="SM00986">
    <property type="entry name" value="UDG"/>
    <property type="match status" value="1"/>
</dbReference>
<dbReference type="InterPro" id="IPR002043">
    <property type="entry name" value="UDG_fam1"/>
</dbReference>